<reference evidence="2 3" key="1">
    <citation type="journal article" date="2019" name="Sci. Rep.">
        <title>Orb-weaving spider Araneus ventricosus genome elucidates the spidroin gene catalogue.</title>
        <authorList>
            <person name="Kono N."/>
            <person name="Nakamura H."/>
            <person name="Ohtoshi R."/>
            <person name="Moran D.A.P."/>
            <person name="Shinohara A."/>
            <person name="Yoshida Y."/>
            <person name="Fujiwara M."/>
            <person name="Mori M."/>
            <person name="Tomita M."/>
            <person name="Arakawa K."/>
        </authorList>
    </citation>
    <scope>NUCLEOTIDE SEQUENCE [LARGE SCALE GENOMIC DNA]</scope>
</reference>
<organism evidence="2 3">
    <name type="scientific">Araneus ventricosus</name>
    <name type="common">Orbweaver spider</name>
    <name type="synonym">Epeira ventricosa</name>
    <dbReference type="NCBI Taxonomy" id="182803"/>
    <lineage>
        <taxon>Eukaryota</taxon>
        <taxon>Metazoa</taxon>
        <taxon>Ecdysozoa</taxon>
        <taxon>Arthropoda</taxon>
        <taxon>Chelicerata</taxon>
        <taxon>Arachnida</taxon>
        <taxon>Araneae</taxon>
        <taxon>Araneomorphae</taxon>
        <taxon>Entelegynae</taxon>
        <taxon>Araneoidea</taxon>
        <taxon>Araneidae</taxon>
        <taxon>Araneus</taxon>
    </lineage>
</organism>
<name>A0A4Y2SBH5_ARAVE</name>
<feature type="region of interest" description="Disordered" evidence="1">
    <location>
        <begin position="34"/>
        <end position="69"/>
    </location>
</feature>
<proteinExistence type="predicted"/>
<gene>
    <name evidence="2" type="ORF">AVEN_183693_1</name>
</gene>
<evidence type="ECO:0000313" key="3">
    <source>
        <dbReference type="Proteomes" id="UP000499080"/>
    </source>
</evidence>
<accession>A0A4Y2SBH5</accession>
<evidence type="ECO:0000313" key="2">
    <source>
        <dbReference type="EMBL" id="GBN85183.1"/>
    </source>
</evidence>
<comment type="caution">
    <text evidence="2">The sequence shown here is derived from an EMBL/GenBank/DDBJ whole genome shotgun (WGS) entry which is preliminary data.</text>
</comment>
<protein>
    <submittedName>
        <fullName evidence="2">Uncharacterized protein</fullName>
    </submittedName>
</protein>
<dbReference type="Proteomes" id="UP000499080">
    <property type="component" value="Unassembled WGS sequence"/>
</dbReference>
<evidence type="ECO:0000256" key="1">
    <source>
        <dbReference type="SAM" id="MobiDB-lite"/>
    </source>
</evidence>
<dbReference type="EMBL" id="BGPR01020662">
    <property type="protein sequence ID" value="GBN85183.1"/>
    <property type="molecule type" value="Genomic_DNA"/>
</dbReference>
<dbReference type="AlphaFoldDB" id="A0A4Y2SBH5"/>
<sequence length="84" mass="9473">MKLHVGYFGAALKILKFGLMTAFEGSPPFQLLHHNKSHSSSEAIDPERGQEFGECPGPSAGGTDQPEEETWRLRTWTTTEFFRF</sequence>
<keyword evidence="3" id="KW-1185">Reference proteome</keyword>